<evidence type="ECO:0000313" key="1">
    <source>
        <dbReference type="EMBL" id="NID14534.1"/>
    </source>
</evidence>
<accession>A0A7X5QSH6</accession>
<proteinExistence type="predicted"/>
<gene>
    <name evidence="1" type="ORF">HBF32_03530</name>
</gene>
<reference evidence="1 2" key="1">
    <citation type="journal article" date="2006" name="Int. J. Syst. Evol. Microbiol.">
        <title>Dyella yeojuensis sp. nov., isolated from greenhouse soil in Korea.</title>
        <authorList>
            <person name="Kim B.Y."/>
            <person name="Weon H.Y."/>
            <person name="Lee K.H."/>
            <person name="Seok S.J."/>
            <person name="Kwon S.W."/>
            <person name="Go S.J."/>
            <person name="Stackebrandt E."/>
        </authorList>
    </citation>
    <scope>NUCLEOTIDE SEQUENCE [LARGE SCALE GENOMIC DNA]</scope>
    <source>
        <strain evidence="1 2">DSM 17673</strain>
    </source>
</reference>
<organism evidence="1 2">
    <name type="scientific">Luteibacter yeojuensis</name>
    <dbReference type="NCBI Taxonomy" id="345309"/>
    <lineage>
        <taxon>Bacteria</taxon>
        <taxon>Pseudomonadati</taxon>
        <taxon>Pseudomonadota</taxon>
        <taxon>Gammaproteobacteria</taxon>
        <taxon>Lysobacterales</taxon>
        <taxon>Rhodanobacteraceae</taxon>
        <taxon>Luteibacter</taxon>
    </lineage>
</organism>
<keyword evidence="2" id="KW-1185">Reference proteome</keyword>
<dbReference type="RefSeq" id="WP_166698244.1">
    <property type="nucleotide sequence ID" value="NZ_JAAQTL010000001.1"/>
</dbReference>
<dbReference type="AlphaFoldDB" id="A0A7X5QSH6"/>
<dbReference type="Proteomes" id="UP000518878">
    <property type="component" value="Unassembled WGS sequence"/>
</dbReference>
<sequence length="638" mass="70942">MQKDLEPLRPHRTKDVYPAPRYAFDSFDHGINRRTIAQEPYHAVFYAGPFAETQRGDTLVLFFGDDGVPIAQVPLPDGPTGEIEILAPADQLLRYVPDNQIGRVDIWYAVVRPLEAIESVRLSNYLIDFQPPGGIPVFGDPSYVNTNLGRIPELENDIPQGQPLRMNVPPWENMSIGDKLFVRWGSRSLGPFEITTEGQRGRPVEVTVPWEVISETDGGVARVDYYITDNVNNHSYYAAARVVDAGRPLLPRPILPEHLDGVIDLDLLRDRDVYVLIAFSGMVRTDSITLIAERINDDGITLPPYSLTVQGNDTESVRVDIPNALVKDISTGQMRLRYEVARQPLLRSGVTTALVKGGDATLAPVNTPEFPNFQVDVAQLHPSGLLVQIPRYAFLADSDRITVTSTFTRAGTTYTDTQVRFGSDFAGAGVLSIRVPTSKIVPAAGGTGSIVYTVQPNAQPAISAPARGLVIVGTVPGDWDLEYNFDNDRLRHVNPGRTIVFPETGTQVMNMYFDPDRFHPTAEELGVEKYPFQPETVDFRGNTFYVGNPTGITHSNTFFVNFAQSWDVVRFAVTSVHRTVTVSFKDANLNVISPIFSIGGPAEKQSEVIFNDQGRRRIRHLEIRTVDVVRFDSFKFKR</sequence>
<comment type="caution">
    <text evidence="1">The sequence shown here is derived from an EMBL/GenBank/DDBJ whole genome shotgun (WGS) entry which is preliminary data.</text>
</comment>
<dbReference type="EMBL" id="JAAQTL010000001">
    <property type="protein sequence ID" value="NID14534.1"/>
    <property type="molecule type" value="Genomic_DNA"/>
</dbReference>
<evidence type="ECO:0000313" key="2">
    <source>
        <dbReference type="Proteomes" id="UP000518878"/>
    </source>
</evidence>
<protein>
    <submittedName>
        <fullName evidence="1">Uncharacterized protein</fullName>
    </submittedName>
</protein>
<name>A0A7X5QSH6_9GAMM</name>